<dbReference type="Proteomes" id="UP000749559">
    <property type="component" value="Unassembled WGS sequence"/>
</dbReference>
<dbReference type="AlphaFoldDB" id="A0A8J1UKX7"/>
<reference evidence="1" key="1">
    <citation type="submission" date="2022-03" db="EMBL/GenBank/DDBJ databases">
        <authorList>
            <person name="Martin C."/>
        </authorList>
    </citation>
    <scope>NUCLEOTIDE SEQUENCE</scope>
</reference>
<proteinExistence type="predicted"/>
<organism evidence="1 2">
    <name type="scientific">Owenia fusiformis</name>
    <name type="common">Polychaete worm</name>
    <dbReference type="NCBI Taxonomy" id="6347"/>
    <lineage>
        <taxon>Eukaryota</taxon>
        <taxon>Metazoa</taxon>
        <taxon>Spiralia</taxon>
        <taxon>Lophotrochozoa</taxon>
        <taxon>Annelida</taxon>
        <taxon>Polychaeta</taxon>
        <taxon>Sedentaria</taxon>
        <taxon>Canalipalpata</taxon>
        <taxon>Sabellida</taxon>
        <taxon>Oweniida</taxon>
        <taxon>Oweniidae</taxon>
        <taxon>Owenia</taxon>
    </lineage>
</organism>
<comment type="caution">
    <text evidence="1">The sequence shown here is derived from an EMBL/GenBank/DDBJ whole genome shotgun (WGS) entry which is preliminary data.</text>
</comment>
<evidence type="ECO:0000313" key="1">
    <source>
        <dbReference type="EMBL" id="CAH1793538.1"/>
    </source>
</evidence>
<evidence type="ECO:0000313" key="2">
    <source>
        <dbReference type="Proteomes" id="UP000749559"/>
    </source>
</evidence>
<keyword evidence="2" id="KW-1185">Reference proteome</keyword>
<name>A0A8J1UKX7_OWEFU</name>
<gene>
    <name evidence="1" type="ORF">OFUS_LOCUS18376</name>
</gene>
<protein>
    <submittedName>
        <fullName evidence="1">Uncharacterized protein</fullName>
    </submittedName>
</protein>
<dbReference type="EMBL" id="CAIIXF020000009">
    <property type="protein sequence ID" value="CAH1793538.1"/>
    <property type="molecule type" value="Genomic_DNA"/>
</dbReference>
<accession>A0A8J1UKX7</accession>
<sequence length="118" mass="13517">MVGVFYSSSWLLNVIFQISGSHTRTTSTDHVLFQSSMWTENRWNMYMCACNTCSDCYHCHPDDALGYPDFDLRYPDAGLSCPDVNSNCPNEKQRSSHQHIFSEFKNKNSDGDKLCELS</sequence>